<comment type="caution">
    <text evidence="1">The sequence shown here is derived from an EMBL/GenBank/DDBJ whole genome shotgun (WGS) entry which is preliminary data.</text>
</comment>
<evidence type="ECO:0000313" key="1">
    <source>
        <dbReference type="EMBL" id="MBO0340205.1"/>
    </source>
</evidence>
<dbReference type="Proteomes" id="UP000664807">
    <property type="component" value="Unassembled WGS sequence"/>
</dbReference>
<organism evidence="1 2">
    <name type="scientific">Flagellimonas profundi</name>
    <dbReference type="NCBI Taxonomy" id="2915620"/>
    <lineage>
        <taxon>Bacteria</taxon>
        <taxon>Pseudomonadati</taxon>
        <taxon>Bacteroidota</taxon>
        <taxon>Flavobacteriia</taxon>
        <taxon>Flavobacteriales</taxon>
        <taxon>Flavobacteriaceae</taxon>
        <taxon>Flagellimonas</taxon>
    </lineage>
</organism>
<dbReference type="InterPro" id="IPR002816">
    <property type="entry name" value="TraB/PrgY/GumN_fam"/>
</dbReference>
<dbReference type="EMBL" id="JAFLNM010000001">
    <property type="protein sequence ID" value="MBO0340205.1"/>
    <property type="molecule type" value="Genomic_DNA"/>
</dbReference>
<dbReference type="RefSeq" id="WP_207025859.1">
    <property type="nucleotide sequence ID" value="NZ_JAFLNM010000001.1"/>
</dbReference>
<sequence length="160" mass="18366">MLLAISSTLVLGQNSNKPFFNETVLFKITDTNSDRVSYLFGTHHAFGQTFFDSLVIANQALSSCQILIKENLNIPGHSAEDIINSRPNGIQWNKYLNKEDLNFVNTLFANSPTDYNKMTPTEMYVFLTRHFKQQICLSKEDTDTFLSLDDYMRLKHKMAI</sequence>
<protein>
    <submittedName>
        <fullName evidence="1">TraB/GumN family protein</fullName>
    </submittedName>
</protein>
<name>A0ABS3FAL9_9FLAO</name>
<dbReference type="Pfam" id="PF01963">
    <property type="entry name" value="TraB_PrgY_gumN"/>
    <property type="match status" value="1"/>
</dbReference>
<accession>A0ABS3FAL9</accession>
<evidence type="ECO:0000313" key="2">
    <source>
        <dbReference type="Proteomes" id="UP000664807"/>
    </source>
</evidence>
<reference evidence="1 2" key="1">
    <citation type="submission" date="2021-03" db="EMBL/GenBank/DDBJ databases">
        <title>Muricauda lutimaris sp. nov. and Muricauda ruestringensis sp. nov, two marine members of the Flavobacteriaceae isolated from deep sea sediments of Western Pacific.</title>
        <authorList>
            <person name="Zhao S."/>
            <person name="Liu R."/>
        </authorList>
    </citation>
    <scope>NUCLEOTIDE SEQUENCE [LARGE SCALE GENOMIC DNA]</scope>
    <source>
        <strain evidence="1 2">BC31-3-A3</strain>
    </source>
</reference>
<gene>
    <name evidence="1" type="ORF">J0654_01055</name>
</gene>
<keyword evidence="2" id="KW-1185">Reference proteome</keyword>
<proteinExistence type="predicted"/>